<evidence type="ECO:0000313" key="2">
    <source>
        <dbReference type="Proteomes" id="UP000679307"/>
    </source>
</evidence>
<dbReference type="Proteomes" id="UP000679307">
    <property type="component" value="Chromosome"/>
</dbReference>
<name>A0ABX8EK04_9ACTN</name>
<accession>A0ABX8EK04</accession>
<proteinExistence type="predicted"/>
<evidence type="ECO:0000313" key="1">
    <source>
        <dbReference type="EMBL" id="QVT80437.1"/>
    </source>
</evidence>
<gene>
    <name evidence="1" type="ORF">ENKNEFLB_02832</name>
</gene>
<keyword evidence="2" id="KW-1185">Reference proteome</keyword>
<dbReference type="EMBL" id="CP075371">
    <property type="protein sequence ID" value="QVT80437.1"/>
    <property type="molecule type" value="Genomic_DNA"/>
</dbReference>
<reference evidence="1 2" key="1">
    <citation type="submission" date="2021-05" db="EMBL/GenBank/DDBJ databases">
        <title>Complete genome of Nocardioides aquaticus KCTC 9944T isolated from meromictic and hypersaline Ekho Lake, Antarctica.</title>
        <authorList>
            <person name="Hwang K."/>
            <person name="Kim K.M."/>
            <person name="Choe H."/>
        </authorList>
    </citation>
    <scope>NUCLEOTIDE SEQUENCE [LARGE SCALE GENOMIC DNA]</scope>
    <source>
        <strain evidence="1 2">KCTC 9944</strain>
    </source>
</reference>
<protein>
    <submittedName>
        <fullName evidence="1">Uncharacterized protein</fullName>
    </submittedName>
</protein>
<organism evidence="1 2">
    <name type="scientific">Nocardioides aquaticus</name>
    <dbReference type="NCBI Taxonomy" id="160826"/>
    <lineage>
        <taxon>Bacteria</taxon>
        <taxon>Bacillati</taxon>
        <taxon>Actinomycetota</taxon>
        <taxon>Actinomycetes</taxon>
        <taxon>Propionibacteriales</taxon>
        <taxon>Nocardioidaceae</taxon>
        <taxon>Nocardioides</taxon>
    </lineage>
</organism>
<sequence length="141" mass="15250">MHLSRRSLTLTVHGTSRTADVSNCRIVSGAIPATERRLCGPTRQYRLQGTAAQDPGKDSFWDLVWSNADEHVDIALRPAGGEVPTDEQPWFIGTVLIGEADGDLLGGEADAAPGARFVFGFDWAFTAKPTRVTDPQDEALL</sequence>